<dbReference type="SUPFAM" id="SSF53850">
    <property type="entry name" value="Periplasmic binding protein-like II"/>
    <property type="match status" value="1"/>
</dbReference>
<dbReference type="EMBL" id="JACHVA010000038">
    <property type="protein sequence ID" value="MBC2600818.1"/>
    <property type="molecule type" value="Genomic_DNA"/>
</dbReference>
<accession>A0A7X1AVL3</accession>
<evidence type="ECO:0000256" key="3">
    <source>
        <dbReference type="ARBA" id="ARBA00022448"/>
    </source>
</evidence>
<dbReference type="AlphaFoldDB" id="A0A7X1AVL3"/>
<dbReference type="Proteomes" id="UP000525652">
    <property type="component" value="Unassembled WGS sequence"/>
</dbReference>
<keyword evidence="6" id="KW-1185">Reference proteome</keyword>
<organism evidence="5 6">
    <name type="scientific">Puniceicoccus vermicola</name>
    <dbReference type="NCBI Taxonomy" id="388746"/>
    <lineage>
        <taxon>Bacteria</taxon>
        <taxon>Pseudomonadati</taxon>
        <taxon>Verrucomicrobiota</taxon>
        <taxon>Opitutia</taxon>
        <taxon>Puniceicoccales</taxon>
        <taxon>Puniceicoccaceae</taxon>
        <taxon>Puniceicoccus</taxon>
    </lineage>
</organism>
<evidence type="ECO:0000256" key="1">
    <source>
        <dbReference type="ARBA" id="ARBA00004418"/>
    </source>
</evidence>
<comment type="caution">
    <text evidence="5">The sequence shown here is derived from an EMBL/GenBank/DDBJ whole genome shotgun (WGS) entry which is preliminary data.</text>
</comment>
<keyword evidence="4" id="KW-0732">Signal</keyword>
<keyword evidence="3" id="KW-0813">Transport</keyword>
<gene>
    <name evidence="5" type="ORF">H5P30_03380</name>
</gene>
<name>A0A7X1AVL3_9BACT</name>
<evidence type="ECO:0000313" key="5">
    <source>
        <dbReference type="EMBL" id="MBC2600818.1"/>
    </source>
</evidence>
<evidence type="ECO:0000256" key="2">
    <source>
        <dbReference type="ARBA" id="ARBA00008520"/>
    </source>
</evidence>
<comment type="subcellular location">
    <subcellularLocation>
        <location evidence="1">Periplasm</location>
    </subcellularLocation>
</comment>
<proteinExistence type="inferred from homology"/>
<evidence type="ECO:0000313" key="6">
    <source>
        <dbReference type="Proteomes" id="UP000525652"/>
    </source>
</evidence>
<dbReference type="InterPro" id="IPR006059">
    <property type="entry name" value="SBP"/>
</dbReference>
<dbReference type="PANTHER" id="PTHR43649">
    <property type="entry name" value="ARABINOSE-BINDING PROTEIN-RELATED"/>
    <property type="match status" value="1"/>
</dbReference>
<protein>
    <submittedName>
        <fullName evidence="5">Extracellular solute-binding protein</fullName>
    </submittedName>
</protein>
<dbReference type="RefSeq" id="WP_185691556.1">
    <property type="nucleotide sequence ID" value="NZ_JACHVA010000038.1"/>
</dbReference>
<dbReference type="GO" id="GO:0042597">
    <property type="term" value="C:periplasmic space"/>
    <property type="evidence" value="ECO:0007669"/>
    <property type="project" value="UniProtKB-SubCell"/>
</dbReference>
<reference evidence="5 6" key="1">
    <citation type="submission" date="2020-07" db="EMBL/GenBank/DDBJ databases">
        <authorList>
            <person name="Feng X."/>
        </authorList>
    </citation>
    <scope>NUCLEOTIDE SEQUENCE [LARGE SCALE GENOMIC DNA]</scope>
    <source>
        <strain evidence="5 6">JCM14086</strain>
    </source>
</reference>
<dbReference type="PANTHER" id="PTHR43649:SF34">
    <property type="entry name" value="ABC TRANSPORTER PERIPLASMIC-BINDING PROTEIN YCJN-RELATED"/>
    <property type="match status" value="1"/>
</dbReference>
<dbReference type="Pfam" id="PF13416">
    <property type="entry name" value="SBP_bac_8"/>
    <property type="match status" value="1"/>
</dbReference>
<comment type="similarity">
    <text evidence="2">Belongs to the bacterial solute-binding protein 1 family.</text>
</comment>
<sequence length="436" mass="49385">MNPFLILTRIRLTGVGLAMVAFFLGNLVFGQEESPQKESEVIKVLTFHDPQSQALFEITRKFEDTTGILVEMTQLHRSEMLNELNLTDYLSQFDLVTVDEPFLALMSDVLLPFDDWPSPQKFDPIQLEGWTNEQMIEASSIDGVLYGVPVNPNVYLYVYRKDLWDSPKEQQAFEERYGYELAPPRDAQQFRDMAEFFHRPPDLYGFSPVDQVSEALTIALIWSLELFGQTLSDDELQTNFDKEAAEDALEWYRSLSAFGPKKRGAWHYDQRADLMRVGKLAQGMLWPAYIPNIMDPKETFVQDDLGFSVGPRAPDGSPVCISGMWTMGIPRRSEKADLAVEFAAFWSEPETNLLLVRRGASPTRTISLDHQKIAAALPWLDAYEEAIQDTISRAQNRGYPAFSEAAAEIFAAYLSGKESASEAVEELLQLGTEETE</sequence>
<dbReference type="InterPro" id="IPR050490">
    <property type="entry name" value="Bact_solute-bd_prot1"/>
</dbReference>
<evidence type="ECO:0000256" key="4">
    <source>
        <dbReference type="ARBA" id="ARBA00022729"/>
    </source>
</evidence>
<dbReference type="Gene3D" id="3.40.190.10">
    <property type="entry name" value="Periplasmic binding protein-like II"/>
    <property type="match status" value="2"/>
</dbReference>